<comment type="caution">
    <text evidence="1">The sequence shown here is derived from an EMBL/GenBank/DDBJ whole genome shotgun (WGS) entry which is preliminary data.</text>
</comment>
<dbReference type="AlphaFoldDB" id="A0A5B7E0E8"/>
<keyword evidence="2" id="KW-1185">Reference proteome</keyword>
<organism evidence="1 2">
    <name type="scientific">Portunus trituberculatus</name>
    <name type="common">Swimming crab</name>
    <name type="synonym">Neptunus trituberculatus</name>
    <dbReference type="NCBI Taxonomy" id="210409"/>
    <lineage>
        <taxon>Eukaryota</taxon>
        <taxon>Metazoa</taxon>
        <taxon>Ecdysozoa</taxon>
        <taxon>Arthropoda</taxon>
        <taxon>Crustacea</taxon>
        <taxon>Multicrustacea</taxon>
        <taxon>Malacostraca</taxon>
        <taxon>Eumalacostraca</taxon>
        <taxon>Eucarida</taxon>
        <taxon>Decapoda</taxon>
        <taxon>Pleocyemata</taxon>
        <taxon>Brachyura</taxon>
        <taxon>Eubrachyura</taxon>
        <taxon>Portunoidea</taxon>
        <taxon>Portunidae</taxon>
        <taxon>Portuninae</taxon>
        <taxon>Portunus</taxon>
    </lineage>
</organism>
<evidence type="ECO:0000313" key="1">
    <source>
        <dbReference type="EMBL" id="MPC27248.1"/>
    </source>
</evidence>
<proteinExistence type="predicted"/>
<gene>
    <name evidence="1" type="ORF">E2C01_020415</name>
</gene>
<sequence length="67" mass="7523">MLPHLVIIQQGEVDQLGLKWHKCHCLKAQHAFVKEVGTFTHLSIQRHHRQNGLQADAPLIVLVVAGL</sequence>
<dbReference type="EMBL" id="VSRR010001714">
    <property type="protein sequence ID" value="MPC27248.1"/>
    <property type="molecule type" value="Genomic_DNA"/>
</dbReference>
<dbReference type="Proteomes" id="UP000324222">
    <property type="component" value="Unassembled WGS sequence"/>
</dbReference>
<name>A0A5B7E0E8_PORTR</name>
<evidence type="ECO:0000313" key="2">
    <source>
        <dbReference type="Proteomes" id="UP000324222"/>
    </source>
</evidence>
<reference evidence="1 2" key="1">
    <citation type="submission" date="2019-05" db="EMBL/GenBank/DDBJ databases">
        <title>Another draft genome of Portunus trituberculatus and its Hox gene families provides insights of decapod evolution.</title>
        <authorList>
            <person name="Jeong J.-H."/>
            <person name="Song I."/>
            <person name="Kim S."/>
            <person name="Choi T."/>
            <person name="Kim D."/>
            <person name="Ryu S."/>
            <person name="Kim W."/>
        </authorList>
    </citation>
    <scope>NUCLEOTIDE SEQUENCE [LARGE SCALE GENOMIC DNA]</scope>
    <source>
        <tissue evidence="1">Muscle</tissue>
    </source>
</reference>
<protein>
    <submittedName>
        <fullName evidence="1">Uncharacterized protein</fullName>
    </submittedName>
</protein>
<accession>A0A5B7E0E8</accession>